<dbReference type="RefSeq" id="WP_012845307.1">
    <property type="nucleotide sequence ID" value="NC_013502.1"/>
</dbReference>
<gene>
    <name evidence="4" type="ordered locus">Rmar_2830</name>
</gene>
<feature type="transmembrane region" description="Helical" evidence="3">
    <location>
        <begin position="211"/>
        <end position="232"/>
    </location>
</feature>
<evidence type="ECO:0000313" key="5">
    <source>
        <dbReference type="Proteomes" id="UP000002221"/>
    </source>
</evidence>
<dbReference type="Proteomes" id="UP000002221">
    <property type="component" value="Plasmid pRMAR01"/>
</dbReference>
<feature type="transmembrane region" description="Helical" evidence="3">
    <location>
        <begin position="140"/>
        <end position="159"/>
    </location>
</feature>
<geneLocation type="plasmid" evidence="4 5">
    <name>pRMAR01</name>
</geneLocation>
<keyword evidence="3" id="KW-1133">Transmembrane helix</keyword>
<feature type="compositionally biased region" description="Basic and acidic residues" evidence="2">
    <location>
        <begin position="397"/>
        <end position="406"/>
    </location>
</feature>
<dbReference type="HOGENOM" id="CLU_453330_0_0_10"/>
<evidence type="ECO:0000256" key="1">
    <source>
        <dbReference type="SAM" id="Coils"/>
    </source>
</evidence>
<feature type="region of interest" description="Disordered" evidence="2">
    <location>
        <begin position="397"/>
        <end position="586"/>
    </location>
</feature>
<keyword evidence="5" id="KW-1185">Reference proteome</keyword>
<feature type="compositionally biased region" description="Low complexity" evidence="2">
    <location>
        <begin position="505"/>
        <end position="532"/>
    </location>
</feature>
<feature type="compositionally biased region" description="Acidic residues" evidence="2">
    <location>
        <begin position="407"/>
        <end position="423"/>
    </location>
</feature>
<feature type="transmembrane region" description="Helical" evidence="3">
    <location>
        <begin position="179"/>
        <end position="199"/>
    </location>
</feature>
<evidence type="ECO:0000256" key="3">
    <source>
        <dbReference type="SAM" id="Phobius"/>
    </source>
</evidence>
<keyword evidence="1" id="KW-0175">Coiled coil</keyword>
<keyword evidence="3" id="KW-0812">Transmembrane</keyword>
<feature type="transmembrane region" description="Helical" evidence="3">
    <location>
        <begin position="271"/>
        <end position="291"/>
    </location>
</feature>
<feature type="coiled-coil region" evidence="1">
    <location>
        <begin position="62"/>
        <end position="134"/>
    </location>
</feature>
<evidence type="ECO:0000256" key="2">
    <source>
        <dbReference type="SAM" id="MobiDB-lite"/>
    </source>
</evidence>
<protein>
    <submittedName>
        <fullName evidence="4">Uncharacterized protein</fullName>
    </submittedName>
</protein>
<dbReference type="eggNOG" id="ENOG502Z959">
    <property type="taxonomic scope" value="Bacteria"/>
</dbReference>
<sequence>MLAILRRKLRAETPDTPRFTLPLPVGAEEPDPNSPHLYGQYDGGLAIDNDAFAEFLQAATRREHLSERIAALQKQREQLQEQLQRAEAAQISAQTLPERLQALERALPEARQRLEQVRRQREQCEQELQALRRSPEVPSLVQVLMYGAAGVAFLVGDIIVSKEIVAQVLYLPLEYERWLFALGLACITFVLKVAYDRLVELPFWQHIRRRFEVVILSISALALITLVFMGALRTQEIQRQHLLRSTEQTVWSLEAESPSVQQQIPTPDNTVLLVTFILSAVMFATAGAVCFSTAHTHARGYFHVYRPLREAYDALTVQEQNASRRLETLEESLTADREELARANATLALVGTPEMLRQDLKQIDEHIAGLQEQLADLLSEQRRASYRSGRERALQYRRLLTEKPAEDEVAEAPEESPAEDETGESMAASGEISSDADQEAIPLGSEENGTTLPETAHPMAIDGAPDGTADLPEGITDPDEAGAGHSAEPDEAGAESTAVVIGNIETATASTTEGADATEGASATEAASTFEGGDNESDGLAGTPDALSLEAGDAVVGDESAAAGGDSSVRAATPRSRRERGVRHGLRRPFLDIRDEILDLTA</sequence>
<keyword evidence="3" id="KW-0472">Membrane</keyword>
<dbReference type="OrthoDB" id="936599at2"/>
<proteinExistence type="predicted"/>
<name>D0MKN3_RHOM4</name>
<accession>D0MKN3</accession>
<feature type="compositionally biased region" description="Basic residues" evidence="2">
    <location>
        <begin position="575"/>
        <end position="586"/>
    </location>
</feature>
<dbReference type="EMBL" id="CP001808">
    <property type="protein sequence ID" value="ACY49697.1"/>
    <property type="molecule type" value="Genomic_DNA"/>
</dbReference>
<evidence type="ECO:0000313" key="4">
    <source>
        <dbReference type="EMBL" id="ACY49697.1"/>
    </source>
</evidence>
<reference evidence="4 5" key="1">
    <citation type="journal article" date="2009" name="Stand. Genomic Sci.">
        <title>Complete genome sequence of Rhodothermus marinus type strain (R-10).</title>
        <authorList>
            <person name="Nolan M."/>
            <person name="Tindall B.J."/>
            <person name="Pomrenke H."/>
            <person name="Lapidus A."/>
            <person name="Copeland A."/>
            <person name="Glavina Del Rio T."/>
            <person name="Lucas S."/>
            <person name="Chen F."/>
            <person name="Tice H."/>
            <person name="Cheng J.F."/>
            <person name="Saunders E."/>
            <person name="Han C."/>
            <person name="Bruce D."/>
            <person name="Goodwin L."/>
            <person name="Chain P."/>
            <person name="Pitluck S."/>
            <person name="Ovchinikova G."/>
            <person name="Pati A."/>
            <person name="Ivanova N."/>
            <person name="Mavromatis K."/>
            <person name="Chen A."/>
            <person name="Palaniappan K."/>
            <person name="Land M."/>
            <person name="Hauser L."/>
            <person name="Chang Y.J."/>
            <person name="Jeffries C.D."/>
            <person name="Brettin T."/>
            <person name="Goker M."/>
            <person name="Bristow J."/>
            <person name="Eisen J.A."/>
            <person name="Markowitz V."/>
            <person name="Hugenholtz P."/>
            <person name="Kyrpides N.C."/>
            <person name="Klenk H.P."/>
            <person name="Detter J.C."/>
        </authorList>
    </citation>
    <scope>NUCLEOTIDE SEQUENCE [LARGE SCALE GENOMIC DNA]</scope>
    <source>
        <strain evidence="5">ATCC 43812 / DSM 4252 / R-10</strain>
        <plasmid evidence="4">pRMAR01</plasmid>
    </source>
</reference>
<feature type="coiled-coil region" evidence="1">
    <location>
        <begin position="312"/>
        <end position="380"/>
    </location>
</feature>
<keyword evidence="4" id="KW-0614">Plasmid</keyword>
<organism evidence="4 5">
    <name type="scientific">Rhodothermus marinus (strain ATCC 43812 / DSM 4252 / R-10)</name>
    <name type="common">Rhodothermus obamensis</name>
    <dbReference type="NCBI Taxonomy" id="518766"/>
    <lineage>
        <taxon>Bacteria</taxon>
        <taxon>Pseudomonadati</taxon>
        <taxon>Rhodothermota</taxon>
        <taxon>Rhodothermia</taxon>
        <taxon>Rhodothermales</taxon>
        <taxon>Rhodothermaceae</taxon>
        <taxon>Rhodothermus</taxon>
    </lineage>
</organism>
<dbReference type="KEGG" id="rmr:Rmar_2830"/>
<dbReference type="AlphaFoldDB" id="D0MKN3"/>